<dbReference type="Proteomes" id="UP000070107">
    <property type="component" value="Unassembled WGS sequence"/>
</dbReference>
<dbReference type="Pfam" id="PF08808">
    <property type="entry name" value="RES"/>
    <property type="match status" value="1"/>
</dbReference>
<sequence>MKITRIGPDAVYHRYLTPRWAFLPTSGAGAAGDGGRFNRPGVEALYLSKAPQTALEEYRQGATITPPATLAAYKITLEEVADLSEGFDPDHWDPAWNEWDCQWRKIARIDKNVPASWKLADAVISSGLRGLLFPSLRHIGGTNLVLYPANLTGADSVAVHDPDGRLPKDQSSWS</sequence>
<reference evidence="2 3" key="1">
    <citation type="submission" date="2015-11" db="EMBL/GenBank/DDBJ databases">
        <title>Draft genome sequence of Paramesorhizobium deserti A-3-E, a strain highly resistant to diverse beta-lactam antibiotics.</title>
        <authorList>
            <person name="Lv R."/>
            <person name="Yang X."/>
            <person name="Fang N."/>
            <person name="Guo J."/>
            <person name="Luo X."/>
            <person name="Peng F."/>
            <person name="Yang R."/>
            <person name="Cui Y."/>
            <person name="Fang C."/>
            <person name="Song Y."/>
        </authorList>
    </citation>
    <scope>NUCLEOTIDE SEQUENCE [LARGE SCALE GENOMIC DNA]</scope>
    <source>
        <strain evidence="2 3">A-3-E</strain>
    </source>
</reference>
<evidence type="ECO:0000313" key="2">
    <source>
        <dbReference type="EMBL" id="KXF74821.1"/>
    </source>
</evidence>
<comment type="caution">
    <text evidence="2">The sequence shown here is derived from an EMBL/GenBank/DDBJ whole genome shotgun (WGS) entry which is preliminary data.</text>
</comment>
<protein>
    <submittedName>
        <fullName evidence="2">RES protein</fullName>
    </submittedName>
</protein>
<accession>A0A135HNN6</accession>
<keyword evidence="3" id="KW-1185">Reference proteome</keyword>
<dbReference type="InterPro" id="IPR014914">
    <property type="entry name" value="RES_dom"/>
</dbReference>
<organism evidence="2 3">
    <name type="scientific">Paramesorhizobium deserti</name>
    <dbReference type="NCBI Taxonomy" id="1494590"/>
    <lineage>
        <taxon>Bacteria</taxon>
        <taxon>Pseudomonadati</taxon>
        <taxon>Pseudomonadota</taxon>
        <taxon>Alphaproteobacteria</taxon>
        <taxon>Hyphomicrobiales</taxon>
        <taxon>Phyllobacteriaceae</taxon>
        <taxon>Paramesorhizobium</taxon>
    </lineage>
</organism>
<name>A0A135HNN6_9HYPH</name>
<evidence type="ECO:0000259" key="1">
    <source>
        <dbReference type="SMART" id="SM00953"/>
    </source>
</evidence>
<dbReference type="EMBL" id="LNTU01000040">
    <property type="protein sequence ID" value="KXF74821.1"/>
    <property type="molecule type" value="Genomic_DNA"/>
</dbReference>
<dbReference type="STRING" id="1494590.ATN84_21555"/>
<gene>
    <name evidence="2" type="ORF">ATN84_21555</name>
</gene>
<proteinExistence type="predicted"/>
<dbReference type="OrthoDB" id="648213at2"/>
<dbReference type="AlphaFoldDB" id="A0A135HNN6"/>
<feature type="domain" description="RES" evidence="1">
    <location>
        <begin position="24"/>
        <end position="161"/>
    </location>
</feature>
<dbReference type="RefSeq" id="WP_068885057.1">
    <property type="nucleotide sequence ID" value="NZ_LNTU01000040.1"/>
</dbReference>
<evidence type="ECO:0000313" key="3">
    <source>
        <dbReference type="Proteomes" id="UP000070107"/>
    </source>
</evidence>
<dbReference type="SMART" id="SM00953">
    <property type="entry name" value="RES"/>
    <property type="match status" value="1"/>
</dbReference>